<dbReference type="EMBL" id="FMJE01000003">
    <property type="protein sequence ID" value="SCM80617.1"/>
    <property type="molecule type" value="Genomic_DNA"/>
</dbReference>
<dbReference type="InterPro" id="IPR042094">
    <property type="entry name" value="T2SS_GspF_sf"/>
</dbReference>
<evidence type="ECO:0000259" key="9">
    <source>
        <dbReference type="Pfam" id="PF00482"/>
    </source>
</evidence>
<dbReference type="GO" id="GO:0005886">
    <property type="term" value="C:plasma membrane"/>
    <property type="evidence" value="ECO:0007669"/>
    <property type="project" value="UniProtKB-SubCell"/>
</dbReference>
<feature type="transmembrane region" description="Helical" evidence="8">
    <location>
        <begin position="170"/>
        <end position="192"/>
    </location>
</feature>
<dbReference type="InterPro" id="IPR003004">
    <property type="entry name" value="GspF/PilC"/>
</dbReference>
<dbReference type="PANTHER" id="PTHR30012:SF0">
    <property type="entry name" value="TYPE II SECRETION SYSTEM PROTEIN F-RELATED"/>
    <property type="match status" value="1"/>
</dbReference>
<dbReference type="PRINTS" id="PR00812">
    <property type="entry name" value="BCTERIALGSPF"/>
</dbReference>
<keyword evidence="6 8" id="KW-1133">Transmembrane helix</keyword>
<evidence type="ECO:0000256" key="7">
    <source>
        <dbReference type="ARBA" id="ARBA00023136"/>
    </source>
</evidence>
<comment type="subcellular location">
    <subcellularLocation>
        <location evidence="1">Cell inner membrane</location>
        <topology evidence="1">Multi-pass membrane protein</topology>
    </subcellularLocation>
</comment>
<evidence type="ECO:0000256" key="3">
    <source>
        <dbReference type="ARBA" id="ARBA00022475"/>
    </source>
</evidence>
<comment type="similarity">
    <text evidence="2">Belongs to the GSP F family.</text>
</comment>
<dbReference type="InterPro" id="IPR018076">
    <property type="entry name" value="T2SS_GspF_dom"/>
</dbReference>
<evidence type="ECO:0000256" key="1">
    <source>
        <dbReference type="ARBA" id="ARBA00004429"/>
    </source>
</evidence>
<sequence length="408" mass="44912">MIKTYSYKAKARTGQVLTGSIMAENEAAVAAYIRDKGYFVTQIKVQKSASTIGAMLDKLQLVSIKDLAVFCRQFSTMVDAGLSLLACLSIMIEQTYNPKLKAALKIIYKKVQAGETLSRAMAGHAIIFPDIMINMVEAGEVGGVLDEMLSRLAIHFEQEHKLNERVKSALVYPAVVVGIALITVSFILTFVLPPFMKLFEDMQAEIPLATQVLLKISGLLTDYGLWLTAALLLCTYGVIVWARQQQYRLVLDQLLFVLPVFGLLWRKMAIARFSRTLSTLVRGGVPIITAIEVVKKSSGNLSMTRALTAAQASIREGMGLAMPLRASNVFTPMVVQMVAVGEETGELDKMLEKIADFYDSDVEDMVSRLSSMLEPVLIGIVGMIIGFIVISVMLPIFDVLTNFNQSYN</sequence>
<name>A0A212LSZ3_9FIRM</name>
<keyword evidence="4" id="KW-0997">Cell inner membrane</keyword>
<feature type="domain" description="Type II secretion system protein GspF" evidence="9">
    <location>
        <begin position="70"/>
        <end position="193"/>
    </location>
</feature>
<feature type="transmembrane region" description="Helical" evidence="8">
    <location>
        <begin position="223"/>
        <end position="242"/>
    </location>
</feature>
<dbReference type="RefSeq" id="WP_288183923.1">
    <property type="nucleotide sequence ID" value="NZ_LT608335.1"/>
</dbReference>
<gene>
    <name evidence="10" type="primary">pilC</name>
    <name evidence="10" type="ORF">KL86SPO_30795</name>
</gene>
<keyword evidence="3" id="KW-1003">Cell membrane</keyword>
<organism evidence="10">
    <name type="scientific">uncultured Sporomusa sp</name>
    <dbReference type="NCBI Taxonomy" id="307249"/>
    <lineage>
        <taxon>Bacteria</taxon>
        <taxon>Bacillati</taxon>
        <taxon>Bacillota</taxon>
        <taxon>Negativicutes</taxon>
        <taxon>Selenomonadales</taxon>
        <taxon>Sporomusaceae</taxon>
        <taxon>Sporomusa</taxon>
        <taxon>environmental samples</taxon>
    </lineage>
</organism>
<protein>
    <submittedName>
        <fullName evidence="10">Type IV pilin assembly protein PilC</fullName>
    </submittedName>
</protein>
<feature type="domain" description="Type II secretion system protein GspF" evidence="9">
    <location>
        <begin position="273"/>
        <end position="395"/>
    </location>
</feature>
<dbReference type="AlphaFoldDB" id="A0A212LSZ3"/>
<feature type="transmembrane region" description="Helical" evidence="8">
    <location>
        <begin position="376"/>
        <end position="397"/>
    </location>
</feature>
<proteinExistence type="inferred from homology"/>
<dbReference type="Gene3D" id="1.20.81.30">
    <property type="entry name" value="Type II secretion system (T2SS), domain F"/>
    <property type="match status" value="2"/>
</dbReference>
<evidence type="ECO:0000256" key="6">
    <source>
        <dbReference type="ARBA" id="ARBA00022989"/>
    </source>
</evidence>
<evidence type="ECO:0000256" key="2">
    <source>
        <dbReference type="ARBA" id="ARBA00005745"/>
    </source>
</evidence>
<dbReference type="Pfam" id="PF00482">
    <property type="entry name" value="T2SSF"/>
    <property type="match status" value="2"/>
</dbReference>
<evidence type="ECO:0000256" key="5">
    <source>
        <dbReference type="ARBA" id="ARBA00022692"/>
    </source>
</evidence>
<accession>A0A212LSZ3</accession>
<evidence type="ECO:0000313" key="10">
    <source>
        <dbReference type="EMBL" id="SCM80617.1"/>
    </source>
</evidence>
<keyword evidence="7 8" id="KW-0472">Membrane</keyword>
<evidence type="ECO:0000256" key="8">
    <source>
        <dbReference type="SAM" id="Phobius"/>
    </source>
</evidence>
<reference evidence="10" key="1">
    <citation type="submission" date="2016-08" db="EMBL/GenBank/DDBJ databases">
        <authorList>
            <person name="Seilhamer J.J."/>
        </authorList>
    </citation>
    <scope>NUCLEOTIDE SEQUENCE</scope>
    <source>
        <strain evidence="10">86</strain>
    </source>
</reference>
<keyword evidence="5 8" id="KW-0812">Transmembrane</keyword>
<dbReference type="PANTHER" id="PTHR30012">
    <property type="entry name" value="GENERAL SECRETION PATHWAY PROTEIN"/>
    <property type="match status" value="1"/>
</dbReference>
<dbReference type="FunFam" id="1.20.81.30:FF:000001">
    <property type="entry name" value="Type II secretion system protein F"/>
    <property type="match status" value="2"/>
</dbReference>
<evidence type="ECO:0000256" key="4">
    <source>
        <dbReference type="ARBA" id="ARBA00022519"/>
    </source>
</evidence>